<keyword evidence="5" id="KW-1185">Reference proteome</keyword>
<feature type="domain" description="HTH tetR-type" evidence="3">
    <location>
        <begin position="21"/>
        <end position="85"/>
    </location>
</feature>
<evidence type="ECO:0000256" key="2">
    <source>
        <dbReference type="PROSITE-ProRule" id="PRU00335"/>
    </source>
</evidence>
<protein>
    <recommendedName>
        <fullName evidence="3">HTH tetR-type domain-containing protein</fullName>
    </recommendedName>
</protein>
<keyword evidence="1 2" id="KW-0238">DNA-binding</keyword>
<evidence type="ECO:0000259" key="3">
    <source>
        <dbReference type="PROSITE" id="PS50977"/>
    </source>
</evidence>
<gene>
    <name evidence="4" type="ORF">GCM10009810_38870</name>
</gene>
<dbReference type="RefSeq" id="WP_344069683.1">
    <property type="nucleotide sequence ID" value="NZ_BAAAPN010000107.1"/>
</dbReference>
<evidence type="ECO:0000256" key="1">
    <source>
        <dbReference type="ARBA" id="ARBA00023125"/>
    </source>
</evidence>
<feature type="DNA-binding region" description="H-T-H motif" evidence="2">
    <location>
        <begin position="48"/>
        <end position="67"/>
    </location>
</feature>
<dbReference type="SUPFAM" id="SSF46689">
    <property type="entry name" value="Homeodomain-like"/>
    <property type="match status" value="1"/>
</dbReference>
<evidence type="ECO:0000313" key="5">
    <source>
        <dbReference type="Proteomes" id="UP001501475"/>
    </source>
</evidence>
<comment type="caution">
    <text evidence="4">The sequence shown here is derived from an EMBL/GenBank/DDBJ whole genome shotgun (WGS) entry which is preliminary data.</text>
</comment>
<name>A0ABP4XFK0_9MICO</name>
<proteinExistence type="predicted"/>
<dbReference type="EMBL" id="BAAAPN010000107">
    <property type="protein sequence ID" value="GAA1778137.1"/>
    <property type="molecule type" value="Genomic_DNA"/>
</dbReference>
<accession>A0ABP4XFK0</accession>
<dbReference type="InterPro" id="IPR001647">
    <property type="entry name" value="HTH_TetR"/>
</dbReference>
<sequence length="291" mass="32661">MDASFDDPFGLGAPRQRFSEEETIERMLETGERMVADAGLRISFDLLRLEDVITEAGVSRSAVYKRWPRKEQYYADLLLRLAGTSHPVSGAYDTGTPKAVIAAAEDHIDMFASSEGRRRVFIEMCRRGAEQNFVALRERRDWQIYMTIHAAYLTLPDGGYKQTLETALRASEDGFRDHMETFYRLMLLLLGYRIRPGVLDEDLKQFVILGAAAVEGAVLTSGVNDELTDRRFLMDPFGVGRVQDWSHAAFLYTSLAVAVAEPDPDQEWTKERVAAVPGLIAAAKSQLLEDS</sequence>
<organism evidence="4 5">
    <name type="scientific">Nostocoides vanveenii</name>
    <dbReference type="NCBI Taxonomy" id="330835"/>
    <lineage>
        <taxon>Bacteria</taxon>
        <taxon>Bacillati</taxon>
        <taxon>Actinomycetota</taxon>
        <taxon>Actinomycetes</taxon>
        <taxon>Micrococcales</taxon>
        <taxon>Intrasporangiaceae</taxon>
        <taxon>Nostocoides</taxon>
    </lineage>
</organism>
<dbReference type="InterPro" id="IPR009057">
    <property type="entry name" value="Homeodomain-like_sf"/>
</dbReference>
<evidence type="ECO:0000313" key="4">
    <source>
        <dbReference type="EMBL" id="GAA1778137.1"/>
    </source>
</evidence>
<reference evidence="5" key="1">
    <citation type="journal article" date="2019" name="Int. J. Syst. Evol. Microbiol.">
        <title>The Global Catalogue of Microorganisms (GCM) 10K type strain sequencing project: providing services to taxonomists for standard genome sequencing and annotation.</title>
        <authorList>
            <consortium name="The Broad Institute Genomics Platform"/>
            <consortium name="The Broad Institute Genome Sequencing Center for Infectious Disease"/>
            <person name="Wu L."/>
            <person name="Ma J."/>
        </authorList>
    </citation>
    <scope>NUCLEOTIDE SEQUENCE [LARGE SCALE GENOMIC DNA]</scope>
    <source>
        <strain evidence="5">JCM 15591</strain>
    </source>
</reference>
<dbReference type="Proteomes" id="UP001501475">
    <property type="component" value="Unassembled WGS sequence"/>
</dbReference>
<dbReference type="PROSITE" id="PS50977">
    <property type="entry name" value="HTH_TETR_2"/>
    <property type="match status" value="1"/>
</dbReference>
<dbReference type="Gene3D" id="1.10.357.10">
    <property type="entry name" value="Tetracycline Repressor, domain 2"/>
    <property type="match status" value="1"/>
</dbReference>